<evidence type="ECO:0000256" key="15">
    <source>
        <dbReference type="SAM" id="MobiDB-lite"/>
    </source>
</evidence>
<keyword evidence="10" id="KW-0804">Transcription</keyword>
<gene>
    <name evidence="17" type="primary">twist1</name>
    <name evidence="19" type="synonym">LOC105263382</name>
    <name evidence="17" type="ORF">g.30997</name>
</gene>
<feature type="compositionally biased region" description="Polar residues" evidence="15">
    <location>
        <begin position="200"/>
        <end position="216"/>
    </location>
</feature>
<dbReference type="FunFam" id="4.10.280.10:FF:000030">
    <property type="entry name" value="Twist transcription factor"/>
    <property type="match status" value="1"/>
</dbReference>
<feature type="region of interest" description="Disordered" evidence="15">
    <location>
        <begin position="197"/>
        <end position="216"/>
    </location>
</feature>
<evidence type="ECO:0000256" key="11">
    <source>
        <dbReference type="ARBA" id="ARBA00023242"/>
    </source>
</evidence>
<keyword evidence="9" id="KW-0010">Activator</keyword>
<keyword evidence="5" id="KW-0221">Differentiation</keyword>
<dbReference type="GO" id="GO:0000977">
    <property type="term" value="F:RNA polymerase II transcription regulatory region sequence-specific DNA binding"/>
    <property type="evidence" value="ECO:0007669"/>
    <property type="project" value="TreeGrafter"/>
</dbReference>
<accession>A0A9R1SVF9</accession>
<comment type="function">
    <text evidence="13">Involved in the establishment and dorsoventral patterning of germ layers in the embryo.</text>
</comment>
<reference evidence="17" key="1">
    <citation type="submission" date="2015-01" db="EMBL/GenBank/DDBJ databases">
        <title>Transcriptome Assembly of Fopius arisanus.</title>
        <authorList>
            <person name="Geib S."/>
        </authorList>
    </citation>
    <scope>NUCLEOTIDE SEQUENCE</scope>
</reference>
<evidence type="ECO:0000256" key="1">
    <source>
        <dbReference type="ARBA" id="ARBA00013295"/>
    </source>
</evidence>
<dbReference type="GO" id="GO:0030154">
    <property type="term" value="P:cell differentiation"/>
    <property type="evidence" value="ECO:0007669"/>
    <property type="project" value="UniProtKB-KW"/>
</dbReference>
<feature type="domain" description="BHLH" evidence="16">
    <location>
        <begin position="269"/>
        <end position="320"/>
    </location>
</feature>
<dbReference type="AlphaFoldDB" id="A0A0C9R518"/>
<keyword evidence="8" id="KW-0238">DNA-binding</keyword>
<dbReference type="Pfam" id="PF00010">
    <property type="entry name" value="HLH"/>
    <property type="match status" value="1"/>
</dbReference>
<keyword evidence="4" id="KW-0517">Myogenesis</keyword>
<feature type="compositionally biased region" description="Polar residues" evidence="15">
    <location>
        <begin position="30"/>
        <end position="55"/>
    </location>
</feature>
<dbReference type="GO" id="GO:0048511">
    <property type="term" value="P:rhythmic process"/>
    <property type="evidence" value="ECO:0007669"/>
    <property type="project" value="UniProtKB-KW"/>
</dbReference>
<accession>A0A0C9R518</accession>
<evidence type="ECO:0000256" key="10">
    <source>
        <dbReference type="ARBA" id="ARBA00023163"/>
    </source>
</evidence>
<evidence type="ECO:0000256" key="9">
    <source>
        <dbReference type="ARBA" id="ARBA00023159"/>
    </source>
</evidence>
<evidence type="ECO:0000256" key="5">
    <source>
        <dbReference type="ARBA" id="ARBA00022782"/>
    </source>
</evidence>
<evidence type="ECO:0000313" key="17">
    <source>
        <dbReference type="EMBL" id="JAG71708.1"/>
    </source>
</evidence>
<dbReference type="GO" id="GO:0007517">
    <property type="term" value="P:muscle organ development"/>
    <property type="evidence" value="ECO:0007669"/>
    <property type="project" value="UniProtKB-KW"/>
</dbReference>
<proteinExistence type="predicted"/>
<protein>
    <recommendedName>
        <fullName evidence="14">Protein twist</fullName>
    </recommendedName>
    <alternativeName>
        <fullName evidence="1">Twist-related protein 1</fullName>
    </alternativeName>
</protein>
<evidence type="ECO:0000259" key="16">
    <source>
        <dbReference type="PROSITE" id="PS50888"/>
    </source>
</evidence>
<dbReference type="InterPro" id="IPR036638">
    <property type="entry name" value="HLH_DNA-bd_sf"/>
</dbReference>
<dbReference type="GO" id="GO:0000981">
    <property type="term" value="F:DNA-binding transcription factor activity, RNA polymerase II-specific"/>
    <property type="evidence" value="ECO:0007669"/>
    <property type="project" value="TreeGrafter"/>
</dbReference>
<dbReference type="GO" id="GO:0046983">
    <property type="term" value="F:protein dimerization activity"/>
    <property type="evidence" value="ECO:0007669"/>
    <property type="project" value="InterPro"/>
</dbReference>
<comment type="function">
    <text evidence="12">Acts as a transcriptional regulator. Inhibits myogenesis by sequestrating E proteins, inhibiting trans-activation by MEF2, and inhibiting DNA-binding by MYOD1 through physical interaction. This interaction probably involves the basic domains of both proteins. Also represses expression of pro-inflammatory cytokines such as TNFA and IL1B. Regulates cranial suture patterning and fusion. Activates transcription as a heterodimer with E proteins. Regulates gene expression differentially, depending on dimer composition. Homodimers induce expression of FGFR2 and POSTN while heterodimers repress FGFR2 and POSTN expression and induce THBS1 expression. Heterodimerization is also required for osteoblast differentiation. Represses the activity of the circadian transcriptional activator: NPAS2-BMAL1 heterodimer.</text>
</comment>
<feature type="region of interest" description="Disordered" evidence="15">
    <location>
        <begin position="140"/>
        <end position="163"/>
    </location>
</feature>
<organism evidence="17">
    <name type="scientific">Fopius arisanus</name>
    <dbReference type="NCBI Taxonomy" id="64838"/>
    <lineage>
        <taxon>Eukaryota</taxon>
        <taxon>Metazoa</taxon>
        <taxon>Ecdysozoa</taxon>
        <taxon>Arthropoda</taxon>
        <taxon>Hexapoda</taxon>
        <taxon>Insecta</taxon>
        <taxon>Pterygota</taxon>
        <taxon>Neoptera</taxon>
        <taxon>Endopterygota</taxon>
        <taxon>Hymenoptera</taxon>
        <taxon>Apocrita</taxon>
        <taxon>Ichneumonoidea</taxon>
        <taxon>Braconidae</taxon>
        <taxon>Opiinae</taxon>
        <taxon>Fopius</taxon>
    </lineage>
</organism>
<keyword evidence="2" id="KW-0217">Developmental protein</keyword>
<evidence type="ECO:0000313" key="19">
    <source>
        <dbReference type="RefSeq" id="XP_011297870.1"/>
    </source>
</evidence>
<dbReference type="InterPro" id="IPR011598">
    <property type="entry name" value="bHLH_dom"/>
</dbReference>
<evidence type="ECO:0000256" key="8">
    <source>
        <dbReference type="ARBA" id="ARBA00023125"/>
    </source>
</evidence>
<reference evidence="19" key="2">
    <citation type="submission" date="2025-04" db="UniProtKB">
        <authorList>
            <consortium name="RefSeq"/>
        </authorList>
    </citation>
    <scope>IDENTIFICATION</scope>
    <source>
        <strain evidence="19">USDA-PBARC FA_bdor</strain>
        <tissue evidence="19">Whole organism</tissue>
    </source>
</reference>
<evidence type="ECO:0000256" key="3">
    <source>
        <dbReference type="ARBA" id="ARBA00022491"/>
    </source>
</evidence>
<evidence type="ECO:0000313" key="18">
    <source>
        <dbReference type="Proteomes" id="UP000694866"/>
    </source>
</evidence>
<name>A0A0C9R518_9HYME</name>
<evidence type="ECO:0000256" key="2">
    <source>
        <dbReference type="ARBA" id="ARBA00022473"/>
    </source>
</evidence>
<dbReference type="SMART" id="SM00353">
    <property type="entry name" value="HLH"/>
    <property type="match status" value="1"/>
</dbReference>
<dbReference type="KEGG" id="fas:105263382"/>
<dbReference type="CTD" id="37655"/>
<dbReference type="SUPFAM" id="SSF47459">
    <property type="entry name" value="HLH, helix-loop-helix DNA-binding domain"/>
    <property type="match status" value="1"/>
</dbReference>
<dbReference type="RefSeq" id="XP_011297870.1">
    <property type="nucleotide sequence ID" value="XM_011299568.1"/>
</dbReference>
<feature type="compositionally biased region" description="Polar residues" evidence="15">
    <location>
        <begin position="234"/>
        <end position="252"/>
    </location>
</feature>
<dbReference type="OrthoDB" id="8583783at2759"/>
<evidence type="ECO:0000256" key="6">
    <source>
        <dbReference type="ARBA" id="ARBA00023015"/>
    </source>
</evidence>
<dbReference type="Gene3D" id="4.10.280.10">
    <property type="entry name" value="Helix-loop-helix DNA-binding domain"/>
    <property type="match status" value="1"/>
</dbReference>
<keyword evidence="18" id="KW-1185">Reference proteome</keyword>
<evidence type="ECO:0000256" key="12">
    <source>
        <dbReference type="ARBA" id="ARBA00034677"/>
    </source>
</evidence>
<dbReference type="GeneID" id="105263382"/>
<evidence type="ECO:0000256" key="4">
    <source>
        <dbReference type="ARBA" id="ARBA00022541"/>
    </source>
</evidence>
<evidence type="ECO:0000256" key="7">
    <source>
        <dbReference type="ARBA" id="ARBA00023108"/>
    </source>
</evidence>
<dbReference type="EMBL" id="GBYB01001941">
    <property type="protein sequence ID" value="JAG71708.1"/>
    <property type="molecule type" value="Transcribed_RNA"/>
</dbReference>
<keyword evidence="6" id="KW-0805">Transcription regulation</keyword>
<dbReference type="Proteomes" id="UP000694866">
    <property type="component" value="Unplaced"/>
</dbReference>
<keyword evidence="11" id="KW-0539">Nucleus</keyword>
<feature type="region of interest" description="Disordered" evidence="15">
    <location>
        <begin position="232"/>
        <end position="263"/>
    </location>
</feature>
<dbReference type="PROSITE" id="PS50888">
    <property type="entry name" value="BHLH"/>
    <property type="match status" value="1"/>
</dbReference>
<keyword evidence="7" id="KW-0090">Biological rhythms</keyword>
<keyword evidence="3" id="KW-0678">Repressor</keyword>
<dbReference type="PANTHER" id="PTHR23349">
    <property type="entry name" value="BASIC HELIX-LOOP-HELIX TRANSCRIPTION FACTOR, TWIST"/>
    <property type="match status" value="1"/>
</dbReference>
<evidence type="ECO:0000256" key="14">
    <source>
        <dbReference type="ARBA" id="ARBA00072365"/>
    </source>
</evidence>
<sequence>MMQAHQNVPAQMGIQNIYVLADSSGIPHSAGSSASNSPNHYERYSPSNLMDLSSPSEHRALPDFTHSQHTLQGYQPLVNNYQFYENYDEDKRFHHAQQSEEKFNPYKKDLSPFDYNRNSPSFLSEHSRENEHNIYLPASSPTSDIYHSPGAKGAKINSSQSSRLTIFEPTSESPIEYKPTIHTEFHLNPSRCIQEELTRDSQFSSSGGDPSLTTRNYNVNNVQKINGKRKRKISYNNGNDSECESIPSSIGSKTKVRRKNPGSFEELQTQRVMANVRERQRTQSLNEAFTNLRKIIPTLPSDKLSKIQTLRLATRYIDFLNQLIARCPIEAIENRCNIDENSQTIGGGSTSCSYVIHERLSHAFSMWRVESEWNANL</sequence>
<feature type="region of interest" description="Disordered" evidence="15">
    <location>
        <begin position="27"/>
        <end position="61"/>
    </location>
</feature>
<dbReference type="InterPro" id="IPR050283">
    <property type="entry name" value="E-box_TF_Regulators"/>
</dbReference>
<dbReference type="PANTHER" id="PTHR23349:SF64">
    <property type="entry name" value="TWIST-RELATED PROTEIN 1"/>
    <property type="match status" value="1"/>
</dbReference>
<evidence type="ECO:0000256" key="13">
    <source>
        <dbReference type="ARBA" id="ARBA00059086"/>
    </source>
</evidence>